<dbReference type="EMBL" id="JATAAI010000036">
    <property type="protein sequence ID" value="KAK1734894.1"/>
    <property type="molecule type" value="Genomic_DNA"/>
</dbReference>
<protein>
    <submittedName>
        <fullName evidence="1">Uncharacterized protein</fullName>
    </submittedName>
</protein>
<dbReference type="Gene3D" id="3.40.50.80">
    <property type="entry name" value="Nucleotide-binding domain of ferredoxin-NADP reductase (FNR) module"/>
    <property type="match status" value="1"/>
</dbReference>
<keyword evidence="2" id="KW-1185">Reference proteome</keyword>
<dbReference type="Proteomes" id="UP001224775">
    <property type="component" value="Unassembled WGS sequence"/>
</dbReference>
<organism evidence="1 2">
    <name type="scientific">Skeletonema marinoi</name>
    <dbReference type="NCBI Taxonomy" id="267567"/>
    <lineage>
        <taxon>Eukaryota</taxon>
        <taxon>Sar</taxon>
        <taxon>Stramenopiles</taxon>
        <taxon>Ochrophyta</taxon>
        <taxon>Bacillariophyta</taxon>
        <taxon>Coscinodiscophyceae</taxon>
        <taxon>Thalassiosirophycidae</taxon>
        <taxon>Thalassiosirales</taxon>
        <taxon>Skeletonemataceae</taxon>
        <taxon>Skeletonema</taxon>
        <taxon>Skeletonema marinoi-dohrnii complex</taxon>
    </lineage>
</organism>
<dbReference type="InterPro" id="IPR036249">
    <property type="entry name" value="Thioredoxin-like_sf"/>
</dbReference>
<dbReference type="AlphaFoldDB" id="A0AAD9D6P5"/>
<reference evidence="1" key="1">
    <citation type="submission" date="2023-06" db="EMBL/GenBank/DDBJ databases">
        <title>Survivors Of The Sea: Transcriptome response of Skeletonema marinoi to long-term dormancy.</title>
        <authorList>
            <person name="Pinder M.I.M."/>
            <person name="Kourtchenko O."/>
            <person name="Robertson E.K."/>
            <person name="Larsson T."/>
            <person name="Maumus F."/>
            <person name="Osuna-Cruz C.M."/>
            <person name="Vancaester E."/>
            <person name="Stenow R."/>
            <person name="Vandepoele K."/>
            <person name="Ploug H."/>
            <person name="Bruchert V."/>
            <person name="Godhe A."/>
            <person name="Topel M."/>
        </authorList>
    </citation>
    <scope>NUCLEOTIDE SEQUENCE</scope>
    <source>
        <strain evidence="1">R05AC</strain>
    </source>
</reference>
<proteinExistence type="predicted"/>
<accession>A0AAD9D6P5</accession>
<name>A0AAD9D6P5_9STRA</name>
<dbReference type="CDD" id="cd02980">
    <property type="entry name" value="TRX_Fd_family"/>
    <property type="match status" value="1"/>
</dbReference>
<dbReference type="Gene3D" id="3.40.30.10">
    <property type="entry name" value="Glutaredoxin"/>
    <property type="match status" value="1"/>
</dbReference>
<sequence length="470" mass="52197">MTTNNIIYVCQSGTCRSKGSSATLVEIEELAKHVDTDCQVQRSGCLGYCRQGPAVEVIQAKSKRIVKRRYHFKINTLQKSASVIEDATGETLPMEHNLPEETKARLANVRATKQREYFMLTYQWNKALAGFTTNSESSIAKNHQTIRDVLGRAGYPDLNPCDIIKKDDPPLQLTTMPSCIDSYVLWNLTSVDVVTHHTAIFHFETNDPKRGTPHPRGRARLAEPITWHVTMLAEIYDGGVLSTWLNDKTSPASFVGSGSNTDMKSISIWLSKPIKTLTVPSLIADDDDGFRPNSVLLLLAGTGIVALPQILAHKEPHRLLGISVPKYKQMNCPIDLIHSCHEDDVLLLQEIKQYCLDGVSPRPNRKFRGLRNYTLLITRSASHNDGVQPPFQQAFNDDKEAINYRAILKGVPNASIRSSRLNKNVIADAVERLEGSYRIVVSGPDSYNNAARGFLEECGVDSKSVTILSA</sequence>
<gene>
    <name evidence="1" type="ORF">QTG54_014354</name>
</gene>
<comment type="caution">
    <text evidence="1">The sequence shown here is derived from an EMBL/GenBank/DDBJ whole genome shotgun (WGS) entry which is preliminary data.</text>
</comment>
<evidence type="ECO:0000313" key="1">
    <source>
        <dbReference type="EMBL" id="KAK1734894.1"/>
    </source>
</evidence>
<dbReference type="SUPFAM" id="SSF52833">
    <property type="entry name" value="Thioredoxin-like"/>
    <property type="match status" value="1"/>
</dbReference>
<dbReference type="InterPro" id="IPR039261">
    <property type="entry name" value="FNR_nucleotide-bd"/>
</dbReference>
<evidence type="ECO:0000313" key="2">
    <source>
        <dbReference type="Proteomes" id="UP001224775"/>
    </source>
</evidence>